<evidence type="ECO:0000256" key="4">
    <source>
        <dbReference type="ARBA" id="ARBA00011218"/>
    </source>
</evidence>
<name>I7LIS3_9CLOT</name>
<dbReference type="GO" id="GO:0004514">
    <property type="term" value="F:nicotinate-nucleotide diphosphorylase (carboxylating) activity"/>
    <property type="evidence" value="ECO:0007669"/>
    <property type="project" value="UniProtKB-EC"/>
</dbReference>
<dbReference type="NCBIfam" id="TIGR00078">
    <property type="entry name" value="nadC"/>
    <property type="match status" value="1"/>
</dbReference>
<dbReference type="InterPro" id="IPR027277">
    <property type="entry name" value="NadC/ModD"/>
</dbReference>
<dbReference type="Pfam" id="PF01729">
    <property type="entry name" value="QRPTase_C"/>
    <property type="match status" value="1"/>
</dbReference>
<dbReference type="FunFam" id="3.90.1170.20:FF:000001">
    <property type="entry name" value="Nicotinate-nucleotide diphosphorylase (Carboxylating)"/>
    <property type="match status" value="1"/>
</dbReference>
<feature type="domain" description="Quinolinate phosphoribosyl transferase N-terminal" evidence="14">
    <location>
        <begin position="22"/>
        <end position="106"/>
    </location>
</feature>
<evidence type="ECO:0000256" key="9">
    <source>
        <dbReference type="ARBA" id="ARBA00033102"/>
    </source>
</evidence>
<evidence type="ECO:0000259" key="13">
    <source>
        <dbReference type="Pfam" id="PF01729"/>
    </source>
</evidence>
<evidence type="ECO:0000259" key="14">
    <source>
        <dbReference type="Pfam" id="PF02749"/>
    </source>
</evidence>
<keyword evidence="8 12" id="KW-0808">Transferase</keyword>
<comment type="catalytic activity">
    <reaction evidence="10">
        <text>nicotinate beta-D-ribonucleotide + CO2 + diphosphate = quinolinate + 5-phospho-alpha-D-ribose 1-diphosphate + 2 H(+)</text>
        <dbReference type="Rhea" id="RHEA:12733"/>
        <dbReference type="ChEBI" id="CHEBI:15378"/>
        <dbReference type="ChEBI" id="CHEBI:16526"/>
        <dbReference type="ChEBI" id="CHEBI:29959"/>
        <dbReference type="ChEBI" id="CHEBI:33019"/>
        <dbReference type="ChEBI" id="CHEBI:57502"/>
        <dbReference type="ChEBI" id="CHEBI:58017"/>
        <dbReference type="EC" id="2.4.2.19"/>
    </reaction>
</comment>
<reference evidence="15 16" key="1">
    <citation type="journal article" date="2011" name="J. Bacteriol.">
        <title>Draft genome sequence of Caloramator australicus strain RC3T, a thermoanaerobe from the Great Artesian Basin of Australia.</title>
        <authorList>
            <person name="Ogg C.D."/>
            <person name="Patel B.K.C."/>
        </authorList>
    </citation>
    <scope>NUCLEOTIDE SEQUENCE [LARGE SCALE GENOMIC DNA]</scope>
    <source>
        <strain evidence="15 16">RC3</strain>
    </source>
</reference>
<evidence type="ECO:0000256" key="10">
    <source>
        <dbReference type="ARBA" id="ARBA00047445"/>
    </source>
</evidence>
<dbReference type="GO" id="GO:0009435">
    <property type="term" value="P:NAD+ biosynthetic process"/>
    <property type="evidence" value="ECO:0007669"/>
    <property type="project" value="UniProtKB-UniPathway"/>
</dbReference>
<evidence type="ECO:0000313" key="16">
    <source>
        <dbReference type="Proteomes" id="UP000007652"/>
    </source>
</evidence>
<dbReference type="PANTHER" id="PTHR32179:SF3">
    <property type="entry name" value="NICOTINATE-NUCLEOTIDE PYROPHOSPHORYLASE [CARBOXYLATING]"/>
    <property type="match status" value="1"/>
</dbReference>
<dbReference type="PIRSF" id="PIRSF006250">
    <property type="entry name" value="NadC_ModD"/>
    <property type="match status" value="1"/>
</dbReference>
<evidence type="ECO:0000313" key="15">
    <source>
        <dbReference type="EMBL" id="CCJ33182.1"/>
    </source>
</evidence>
<dbReference type="InterPro" id="IPR013785">
    <property type="entry name" value="Aldolase_TIM"/>
</dbReference>
<dbReference type="PANTHER" id="PTHR32179">
    <property type="entry name" value="NICOTINATE-NUCLEOTIDE PYROPHOSPHORYLASE [CARBOXYLATING]"/>
    <property type="match status" value="1"/>
</dbReference>
<keyword evidence="7 12" id="KW-0328">Glycosyltransferase</keyword>
<dbReference type="InterPro" id="IPR022412">
    <property type="entry name" value="Quinolinate_PRibosylTrfase_N"/>
</dbReference>
<dbReference type="Proteomes" id="UP000007652">
    <property type="component" value="Unassembled WGS sequence"/>
</dbReference>
<evidence type="ECO:0000256" key="11">
    <source>
        <dbReference type="ARBA" id="ARBA00069173"/>
    </source>
</evidence>
<dbReference type="InterPro" id="IPR002638">
    <property type="entry name" value="Quinolinate_PRibosylTrfase_C"/>
</dbReference>
<evidence type="ECO:0000256" key="7">
    <source>
        <dbReference type="ARBA" id="ARBA00022676"/>
    </source>
</evidence>
<keyword evidence="6" id="KW-0662">Pyridine nucleotide biosynthesis</keyword>
<dbReference type="STRING" id="857293.CAAU_1098"/>
<evidence type="ECO:0000256" key="12">
    <source>
        <dbReference type="PIRNR" id="PIRNR006250"/>
    </source>
</evidence>
<dbReference type="GO" id="GO:0034213">
    <property type="term" value="P:quinolinate catabolic process"/>
    <property type="evidence" value="ECO:0007669"/>
    <property type="project" value="TreeGrafter"/>
</dbReference>
<protein>
    <recommendedName>
        <fullName evidence="11">Probable nicotinate-nucleotide pyrophosphorylase [carboxylating]</fullName>
        <ecNumber evidence="5">2.4.2.19</ecNumber>
    </recommendedName>
    <alternativeName>
        <fullName evidence="9">Quinolinate phosphoribosyltransferase [decarboxylating]</fullName>
    </alternativeName>
</protein>
<comment type="caution">
    <text evidence="15">The sequence shown here is derived from an EMBL/GenBank/DDBJ whole genome shotgun (WGS) entry which is preliminary data.</text>
</comment>
<gene>
    <name evidence="15" type="ORF">CAAU_1098</name>
</gene>
<dbReference type="Gene3D" id="3.20.20.70">
    <property type="entry name" value="Aldolase class I"/>
    <property type="match status" value="1"/>
</dbReference>
<dbReference type="eggNOG" id="COG0157">
    <property type="taxonomic scope" value="Bacteria"/>
</dbReference>
<comment type="function">
    <text evidence="1">Involved in the catabolism of quinolinic acid (QA).</text>
</comment>
<keyword evidence="16" id="KW-1185">Reference proteome</keyword>
<comment type="similarity">
    <text evidence="3 12">Belongs to the NadC/ModD family.</text>
</comment>
<evidence type="ECO:0000256" key="5">
    <source>
        <dbReference type="ARBA" id="ARBA00011944"/>
    </source>
</evidence>
<dbReference type="OrthoDB" id="9782546at2"/>
<evidence type="ECO:0000256" key="1">
    <source>
        <dbReference type="ARBA" id="ARBA00003237"/>
    </source>
</evidence>
<sequence length="275" mass="30495">MNLSMIDKLIQDALNEDVTYEDITTEAIIPDDLLSTANLIAKEDGVLAGLFVFKRVFEILGEVEIESFIRDGEEVKNGDIICTLKGKTKNILIGERTSLNFIQRMSGIATLTREFVKKLEGTKAVLLDTRKTTPNLRILEKYATRMGGAVNHRFNLSDGILIKDNHIKAAGSITRAVELVRKRYSNLKKIEVETESLDMVKEALSCNVDIIMLDNMNLKLIKEAVKLINGRALIEVSGNVNLNTIGDIAKTGVDFISTGAITHSYKSLDLSLRIV</sequence>
<feature type="domain" description="Quinolinate phosphoribosyl transferase C-terminal" evidence="13">
    <location>
        <begin position="108"/>
        <end position="273"/>
    </location>
</feature>
<comment type="pathway">
    <text evidence="2">Cofactor biosynthesis; NAD(+) biosynthesis; nicotinate D-ribonucleotide from quinolinate: step 1/1.</text>
</comment>
<evidence type="ECO:0000256" key="3">
    <source>
        <dbReference type="ARBA" id="ARBA00009400"/>
    </source>
</evidence>
<dbReference type="EMBL" id="CAKP01000065">
    <property type="protein sequence ID" value="CCJ33182.1"/>
    <property type="molecule type" value="Genomic_DNA"/>
</dbReference>
<dbReference type="SUPFAM" id="SSF54675">
    <property type="entry name" value="Nicotinate/Quinolinate PRTase N-terminal domain-like"/>
    <property type="match status" value="1"/>
</dbReference>
<dbReference type="Pfam" id="PF02749">
    <property type="entry name" value="QRPTase_N"/>
    <property type="match status" value="1"/>
</dbReference>
<dbReference type="CDD" id="cd01572">
    <property type="entry name" value="QPRTase"/>
    <property type="match status" value="1"/>
</dbReference>
<organism evidence="15 16">
    <name type="scientific">Caloramator australicus RC3</name>
    <dbReference type="NCBI Taxonomy" id="857293"/>
    <lineage>
        <taxon>Bacteria</taxon>
        <taxon>Bacillati</taxon>
        <taxon>Bacillota</taxon>
        <taxon>Clostridia</taxon>
        <taxon>Eubacteriales</taxon>
        <taxon>Clostridiaceae</taxon>
        <taxon>Caloramator</taxon>
    </lineage>
</organism>
<dbReference type="UniPathway" id="UPA00253">
    <property type="reaction ID" value="UER00331"/>
</dbReference>
<dbReference type="FunFam" id="3.20.20.70:FF:000030">
    <property type="entry name" value="Nicotinate-nucleotide pyrophosphorylase, carboxylating"/>
    <property type="match status" value="1"/>
</dbReference>
<evidence type="ECO:0000256" key="2">
    <source>
        <dbReference type="ARBA" id="ARBA00004893"/>
    </source>
</evidence>
<dbReference type="InterPro" id="IPR037128">
    <property type="entry name" value="Quinolinate_PRibosylTase_N_sf"/>
</dbReference>
<dbReference type="Gene3D" id="3.90.1170.20">
    <property type="entry name" value="Quinolinate phosphoribosyl transferase, N-terminal domain"/>
    <property type="match status" value="1"/>
</dbReference>
<dbReference type="InterPro" id="IPR036068">
    <property type="entry name" value="Nicotinate_pribotase-like_C"/>
</dbReference>
<dbReference type="InterPro" id="IPR004393">
    <property type="entry name" value="NadC"/>
</dbReference>
<comment type="subunit">
    <text evidence="4">Hexamer formed by 3 homodimers.</text>
</comment>
<accession>I7LIS3</accession>
<dbReference type="RefSeq" id="WP_008908453.1">
    <property type="nucleotide sequence ID" value="NZ_CAKP01000065.1"/>
</dbReference>
<dbReference type="SUPFAM" id="SSF51690">
    <property type="entry name" value="Nicotinate/Quinolinate PRTase C-terminal domain-like"/>
    <property type="match status" value="1"/>
</dbReference>
<dbReference type="EC" id="2.4.2.19" evidence="5"/>
<dbReference type="GO" id="GO:0005737">
    <property type="term" value="C:cytoplasm"/>
    <property type="evidence" value="ECO:0007669"/>
    <property type="project" value="TreeGrafter"/>
</dbReference>
<evidence type="ECO:0000256" key="6">
    <source>
        <dbReference type="ARBA" id="ARBA00022642"/>
    </source>
</evidence>
<evidence type="ECO:0000256" key="8">
    <source>
        <dbReference type="ARBA" id="ARBA00022679"/>
    </source>
</evidence>
<proteinExistence type="inferred from homology"/>
<dbReference type="AlphaFoldDB" id="I7LIS3"/>